<reference evidence="2" key="1">
    <citation type="submission" date="2014-09" db="EMBL/GenBank/DDBJ databases">
        <authorList>
            <person name="Magalhaes I.L.F."/>
            <person name="Oliveira U."/>
            <person name="Santos F.R."/>
            <person name="Vidigal T.H.D.A."/>
            <person name="Brescovit A.D."/>
            <person name="Santos A.J."/>
        </authorList>
    </citation>
    <scope>NUCLEOTIDE SEQUENCE</scope>
    <source>
        <tissue evidence="2">Shoot tissue taken approximately 20 cm above the soil surface</tissue>
    </source>
</reference>
<name>A0A0A9H0C5_ARUDO</name>
<sequence length="51" mass="5539">MKHISSCNTVSADLCLDGGSFFCPSFYPGLGILCLFLKELVAFHLNVKITS</sequence>
<evidence type="ECO:0000256" key="1">
    <source>
        <dbReference type="SAM" id="Phobius"/>
    </source>
</evidence>
<keyword evidence="1" id="KW-0812">Transmembrane</keyword>
<accession>A0A0A9H0C5</accession>
<feature type="transmembrane region" description="Helical" evidence="1">
    <location>
        <begin position="26"/>
        <end position="47"/>
    </location>
</feature>
<organism evidence="2">
    <name type="scientific">Arundo donax</name>
    <name type="common">Giant reed</name>
    <name type="synonym">Donax arundinaceus</name>
    <dbReference type="NCBI Taxonomy" id="35708"/>
    <lineage>
        <taxon>Eukaryota</taxon>
        <taxon>Viridiplantae</taxon>
        <taxon>Streptophyta</taxon>
        <taxon>Embryophyta</taxon>
        <taxon>Tracheophyta</taxon>
        <taxon>Spermatophyta</taxon>
        <taxon>Magnoliopsida</taxon>
        <taxon>Liliopsida</taxon>
        <taxon>Poales</taxon>
        <taxon>Poaceae</taxon>
        <taxon>PACMAD clade</taxon>
        <taxon>Arundinoideae</taxon>
        <taxon>Arundineae</taxon>
        <taxon>Arundo</taxon>
    </lineage>
</organism>
<protein>
    <submittedName>
        <fullName evidence="2">Uncharacterized protein</fullName>
    </submittedName>
</protein>
<reference evidence="2" key="2">
    <citation type="journal article" date="2015" name="Data Brief">
        <title>Shoot transcriptome of the giant reed, Arundo donax.</title>
        <authorList>
            <person name="Barrero R.A."/>
            <person name="Guerrero F.D."/>
            <person name="Moolhuijzen P."/>
            <person name="Goolsby J.A."/>
            <person name="Tidwell J."/>
            <person name="Bellgard S.E."/>
            <person name="Bellgard M.I."/>
        </authorList>
    </citation>
    <scope>NUCLEOTIDE SEQUENCE</scope>
    <source>
        <tissue evidence="2">Shoot tissue taken approximately 20 cm above the soil surface</tissue>
    </source>
</reference>
<proteinExistence type="predicted"/>
<dbReference type="AlphaFoldDB" id="A0A0A9H0C5"/>
<evidence type="ECO:0000313" key="2">
    <source>
        <dbReference type="EMBL" id="JAE30660.1"/>
    </source>
</evidence>
<dbReference type="EMBL" id="GBRH01167236">
    <property type="protein sequence ID" value="JAE30660.1"/>
    <property type="molecule type" value="Transcribed_RNA"/>
</dbReference>
<keyword evidence="1" id="KW-0472">Membrane</keyword>
<keyword evidence="1" id="KW-1133">Transmembrane helix</keyword>